<dbReference type="Proteomes" id="UP000327157">
    <property type="component" value="Chromosome 12"/>
</dbReference>
<dbReference type="Gene3D" id="3.30.160.20">
    <property type="match status" value="1"/>
</dbReference>
<dbReference type="SMART" id="SM00937">
    <property type="entry name" value="PCRF"/>
    <property type="match status" value="1"/>
</dbReference>
<evidence type="ECO:0000313" key="2">
    <source>
        <dbReference type="EMBL" id="KAB2631204.1"/>
    </source>
</evidence>
<reference evidence="2 3" key="3">
    <citation type="submission" date="2019-11" db="EMBL/GenBank/DDBJ databases">
        <title>A de novo genome assembly of a pear dwarfing rootstock.</title>
        <authorList>
            <person name="Wang F."/>
            <person name="Wang J."/>
            <person name="Li S."/>
            <person name="Zhang Y."/>
            <person name="Fang M."/>
            <person name="Ma L."/>
            <person name="Zhao Y."/>
            <person name="Jiang S."/>
        </authorList>
    </citation>
    <scope>NUCLEOTIDE SEQUENCE [LARGE SCALE GENOMIC DNA]</scope>
    <source>
        <strain evidence="2">S2</strain>
        <tissue evidence="2">Leaf</tissue>
    </source>
</reference>
<dbReference type="PANTHER" id="PTHR43116:SF4">
    <property type="entry name" value="PEPTIDE CHAIN RELEASE FACTOR PRFB3, CHLOROPLASTIC"/>
    <property type="match status" value="1"/>
</dbReference>
<dbReference type="InterPro" id="IPR045853">
    <property type="entry name" value="Pep_chain_release_fac_I_sf"/>
</dbReference>
<dbReference type="EMBL" id="SMOL01000143">
    <property type="protein sequence ID" value="KAB2631204.1"/>
    <property type="molecule type" value="Genomic_DNA"/>
</dbReference>
<sequence length="464" mass="51122">MASLAAESAFLRNGTTTAAAASAAAALFSFNWKASQRKSHRSLHTHCVDDRNRASKQLGLFSLKKKIEDTVLRAETLAPMALELEEARRNKQEQQIRDYNLWDDTAKSNEILAKLATSAKVVDALKDLTFKAEEAKLITQLAEVDAINYGLFRQAYDASLDVSKLLDQYEMSKLLKGPYDMEGACLTIEAGGEGYPEVWVKQLLSMYTKWAKKLGYKGRVVEKHSSTNGGITSATIEFEFAFAYGYLSGETGVHYLTSSQNVSDLPTASSAGVDVFPLFLGKAHDLEIDDDNLVIALPSVLEEQHQTGPTVSIQHKLTGISAQSSGERSHFANKIKAINRLKGKLLILALEQGVSEVSNIKKDGIVNLWKKETRRSEVLVVSKDDDDKLILISYEKLFEVCFYCGRTRIEADSCPEEEDVVIQEGNRNVGESSWAVRDVVASIVVAKVAMASPKPSEGVLSMRK</sequence>
<dbReference type="SUPFAM" id="SSF75620">
    <property type="entry name" value="Release factor"/>
    <property type="match status" value="1"/>
</dbReference>
<comment type="caution">
    <text evidence="2">The sequence shown here is derived from an EMBL/GenBank/DDBJ whole genome shotgun (WGS) entry which is preliminary data.</text>
</comment>
<name>A0A5N5I6I1_9ROSA</name>
<keyword evidence="3" id="KW-1185">Reference proteome</keyword>
<dbReference type="GO" id="GO:0006415">
    <property type="term" value="P:translational termination"/>
    <property type="evidence" value="ECO:0007669"/>
    <property type="project" value="InterPro"/>
</dbReference>
<protein>
    <submittedName>
        <fullName evidence="2">Peptide chain release factor 1</fullName>
    </submittedName>
</protein>
<dbReference type="AlphaFoldDB" id="A0A5N5I6I1"/>
<dbReference type="PANTHER" id="PTHR43116">
    <property type="entry name" value="PEPTIDE CHAIN RELEASE FACTOR 2"/>
    <property type="match status" value="1"/>
</dbReference>
<feature type="domain" description="Peptide chain release factor" evidence="1">
    <location>
        <begin position="140"/>
        <end position="250"/>
    </location>
</feature>
<dbReference type="Gene3D" id="3.30.70.1660">
    <property type="match status" value="1"/>
</dbReference>
<dbReference type="OrthoDB" id="2019491at2759"/>
<accession>A0A5N5I6I1</accession>
<dbReference type="InterPro" id="IPR005139">
    <property type="entry name" value="PCRF"/>
</dbReference>
<organism evidence="2 3">
    <name type="scientific">Pyrus ussuriensis x Pyrus communis</name>
    <dbReference type="NCBI Taxonomy" id="2448454"/>
    <lineage>
        <taxon>Eukaryota</taxon>
        <taxon>Viridiplantae</taxon>
        <taxon>Streptophyta</taxon>
        <taxon>Embryophyta</taxon>
        <taxon>Tracheophyta</taxon>
        <taxon>Spermatophyta</taxon>
        <taxon>Magnoliopsida</taxon>
        <taxon>eudicotyledons</taxon>
        <taxon>Gunneridae</taxon>
        <taxon>Pentapetalae</taxon>
        <taxon>rosids</taxon>
        <taxon>fabids</taxon>
        <taxon>Rosales</taxon>
        <taxon>Rosaceae</taxon>
        <taxon>Amygdaloideae</taxon>
        <taxon>Maleae</taxon>
        <taxon>Pyrus</taxon>
    </lineage>
</organism>
<dbReference type="Pfam" id="PF03462">
    <property type="entry name" value="PCRF"/>
    <property type="match status" value="1"/>
</dbReference>
<reference evidence="3" key="2">
    <citation type="submission" date="2019-10" db="EMBL/GenBank/DDBJ databases">
        <title>A de novo genome assembly of a pear dwarfing rootstock.</title>
        <authorList>
            <person name="Wang F."/>
            <person name="Wang J."/>
            <person name="Li S."/>
            <person name="Zhang Y."/>
            <person name="Fang M."/>
            <person name="Ma L."/>
            <person name="Zhao Y."/>
            <person name="Jiang S."/>
        </authorList>
    </citation>
    <scope>NUCLEOTIDE SEQUENCE [LARGE SCALE GENOMIC DNA]</scope>
</reference>
<proteinExistence type="predicted"/>
<gene>
    <name evidence="2" type="ORF">D8674_008723</name>
</gene>
<reference evidence="2 3" key="1">
    <citation type="submission" date="2019-09" db="EMBL/GenBank/DDBJ databases">
        <authorList>
            <person name="Ou C."/>
        </authorList>
    </citation>
    <scope>NUCLEOTIDE SEQUENCE [LARGE SCALE GENOMIC DNA]</scope>
    <source>
        <strain evidence="2">S2</strain>
        <tissue evidence="2">Leaf</tissue>
    </source>
</reference>
<evidence type="ECO:0000313" key="3">
    <source>
        <dbReference type="Proteomes" id="UP000327157"/>
    </source>
</evidence>
<evidence type="ECO:0000259" key="1">
    <source>
        <dbReference type="SMART" id="SM00937"/>
    </source>
</evidence>